<dbReference type="Gene3D" id="3.40.50.150">
    <property type="entry name" value="Vaccinia Virus protein VP39"/>
    <property type="match status" value="1"/>
</dbReference>
<feature type="domain" description="Methyltransferase type 11" evidence="4">
    <location>
        <begin position="41"/>
        <end position="135"/>
    </location>
</feature>
<evidence type="ECO:0000313" key="5">
    <source>
        <dbReference type="EMBL" id="MBB4763562.1"/>
    </source>
</evidence>
<dbReference type="CDD" id="cd02440">
    <property type="entry name" value="AdoMet_MTases"/>
    <property type="match status" value="1"/>
</dbReference>
<dbReference type="Proteomes" id="UP000578112">
    <property type="component" value="Unassembled WGS sequence"/>
</dbReference>
<dbReference type="GO" id="GO:0008757">
    <property type="term" value="F:S-adenosylmethionine-dependent methyltransferase activity"/>
    <property type="evidence" value="ECO:0007669"/>
    <property type="project" value="InterPro"/>
</dbReference>
<dbReference type="InterPro" id="IPR013216">
    <property type="entry name" value="Methyltransf_11"/>
</dbReference>
<evidence type="ECO:0000259" key="4">
    <source>
        <dbReference type="Pfam" id="PF08241"/>
    </source>
</evidence>
<dbReference type="SUPFAM" id="SSF53335">
    <property type="entry name" value="S-adenosyl-L-methionine-dependent methyltransferases"/>
    <property type="match status" value="1"/>
</dbReference>
<sequence length="268" mass="28035">MNTIDFGRTADDYSRHRAGFPDELMDRLAALGIGGPGRDVVDLGTGTGSLARLFALRGGAVTGVDPATALLDKARLLDARAGVEVRYVAGAAEGTGLPDESADVVSAGQCWHWFRAAEATAEVRRLLRPGGHVVIAHFDWLPVPGNVVAATEALILRHNPAWALAGGTGLHPRWLTDLRQGGFTGIETFSFDLDVPYSHLDWVGRIRASAGVAASLDPAAVGVFSAELTALLADRFPGDPLEVPHRVWAVTARRPAGSAAGQSGPGPA</sequence>
<dbReference type="GO" id="GO:0032259">
    <property type="term" value="P:methylation"/>
    <property type="evidence" value="ECO:0007669"/>
    <property type="project" value="UniProtKB-KW"/>
</dbReference>
<proteinExistence type="inferred from homology"/>
<evidence type="ECO:0000256" key="1">
    <source>
        <dbReference type="ARBA" id="ARBA00008361"/>
    </source>
</evidence>
<keyword evidence="6" id="KW-1185">Reference proteome</keyword>
<comment type="similarity">
    <text evidence="1">Belongs to the methyltransferase superfamily.</text>
</comment>
<evidence type="ECO:0000256" key="2">
    <source>
        <dbReference type="ARBA" id="ARBA00022603"/>
    </source>
</evidence>
<reference evidence="5 6" key="1">
    <citation type="submission" date="2020-08" db="EMBL/GenBank/DDBJ databases">
        <title>Sequencing the genomes of 1000 actinobacteria strains.</title>
        <authorList>
            <person name="Klenk H.-P."/>
        </authorList>
    </citation>
    <scope>NUCLEOTIDE SEQUENCE [LARGE SCALE GENOMIC DNA]</scope>
    <source>
        <strain evidence="5 6">DSM 43149</strain>
    </source>
</reference>
<protein>
    <submittedName>
        <fullName evidence="5">SAM-dependent methyltransferase</fullName>
    </submittedName>
</protein>
<dbReference type="PANTHER" id="PTHR44942:SF4">
    <property type="entry name" value="METHYLTRANSFERASE TYPE 11 DOMAIN-CONTAINING PROTEIN"/>
    <property type="match status" value="1"/>
</dbReference>
<dbReference type="InterPro" id="IPR029063">
    <property type="entry name" value="SAM-dependent_MTases_sf"/>
</dbReference>
<gene>
    <name evidence="5" type="ORF">BJ971_004118</name>
</gene>
<name>A0A7W7HZB8_9ACTN</name>
<dbReference type="RefSeq" id="WP_239087364.1">
    <property type="nucleotide sequence ID" value="NZ_BOMK01000020.1"/>
</dbReference>
<dbReference type="EMBL" id="JACHNH010000001">
    <property type="protein sequence ID" value="MBB4763562.1"/>
    <property type="molecule type" value="Genomic_DNA"/>
</dbReference>
<dbReference type="PANTHER" id="PTHR44942">
    <property type="entry name" value="METHYLTRANSF_11 DOMAIN-CONTAINING PROTEIN"/>
    <property type="match status" value="1"/>
</dbReference>
<dbReference type="Pfam" id="PF08241">
    <property type="entry name" value="Methyltransf_11"/>
    <property type="match status" value="1"/>
</dbReference>
<comment type="caution">
    <text evidence="5">The sequence shown here is derived from an EMBL/GenBank/DDBJ whole genome shotgun (WGS) entry which is preliminary data.</text>
</comment>
<keyword evidence="3 5" id="KW-0808">Transferase</keyword>
<organism evidence="5 6">
    <name type="scientific">Actinoplanes digitatis</name>
    <dbReference type="NCBI Taxonomy" id="1868"/>
    <lineage>
        <taxon>Bacteria</taxon>
        <taxon>Bacillati</taxon>
        <taxon>Actinomycetota</taxon>
        <taxon>Actinomycetes</taxon>
        <taxon>Micromonosporales</taxon>
        <taxon>Micromonosporaceae</taxon>
        <taxon>Actinoplanes</taxon>
    </lineage>
</organism>
<evidence type="ECO:0000256" key="3">
    <source>
        <dbReference type="ARBA" id="ARBA00022679"/>
    </source>
</evidence>
<evidence type="ECO:0000313" key="6">
    <source>
        <dbReference type="Proteomes" id="UP000578112"/>
    </source>
</evidence>
<accession>A0A7W7HZB8</accession>
<dbReference type="InterPro" id="IPR051052">
    <property type="entry name" value="Diverse_substrate_MTase"/>
</dbReference>
<dbReference type="AlphaFoldDB" id="A0A7W7HZB8"/>
<keyword evidence="2 5" id="KW-0489">Methyltransferase</keyword>